<keyword evidence="1" id="KW-1133">Transmembrane helix</keyword>
<proteinExistence type="predicted"/>
<dbReference type="Proteomes" id="UP000069697">
    <property type="component" value="Unassembled WGS sequence"/>
</dbReference>
<keyword evidence="1" id="KW-0472">Membrane</keyword>
<feature type="transmembrane region" description="Helical" evidence="1">
    <location>
        <begin position="188"/>
        <end position="210"/>
    </location>
</feature>
<dbReference type="AlphaFoldDB" id="A0A117I394"/>
<sequence>MLSFRNICNIELRKLMYRKDMWIMLTMLAIPALYSIGISLNSSVIVFTGEEKEYGMSFFVNMFSFVNAVYIYYFILSLVSVRSLGGEIENKSILLYTQRINNRPKMYFAKVSSLILAFFVICLAFLIVTLVMYYLFAVQREDLVTRQLLKSEELTGLFLFFLCIVLVYIFTITFSVMLSVYFKTNTAVIIFSIVLIAFMFVSEFPTIQYLSITYYISRFGELDLTQTSEAVKLFLANAALVAVYSTIFSVLGIRKFERRDL</sequence>
<feature type="transmembrane region" description="Helical" evidence="1">
    <location>
        <begin position="113"/>
        <end position="136"/>
    </location>
</feature>
<dbReference type="PANTHER" id="PTHR37305">
    <property type="entry name" value="INTEGRAL MEMBRANE PROTEIN-RELATED"/>
    <property type="match status" value="1"/>
</dbReference>
<feature type="transmembrane region" description="Helical" evidence="1">
    <location>
        <begin position="156"/>
        <end position="181"/>
    </location>
</feature>
<organism evidence="2 3">
    <name type="scientific">Paenibacillus amylolyticus</name>
    <dbReference type="NCBI Taxonomy" id="1451"/>
    <lineage>
        <taxon>Bacteria</taxon>
        <taxon>Bacillati</taxon>
        <taxon>Bacillota</taxon>
        <taxon>Bacilli</taxon>
        <taxon>Bacillales</taxon>
        <taxon>Paenibacillaceae</taxon>
        <taxon>Paenibacillus</taxon>
    </lineage>
</organism>
<feature type="transmembrane region" description="Helical" evidence="1">
    <location>
        <begin position="58"/>
        <end position="81"/>
    </location>
</feature>
<reference evidence="3" key="2">
    <citation type="submission" date="2016-01" db="EMBL/GenBank/DDBJ databases">
        <title>Draft Genome Sequence of Paenibacillus amylolyticus Heshi-A3 that Was Isolated from Fermented Rice Bran with Aging Salted Mackerel, Which Was Named Heshiko as Traditional Fermented Seafood in Japan.</title>
        <authorList>
            <person name="Akuzawa S."/>
            <person name="Nakagawa J."/>
            <person name="Kanekatsu T."/>
            <person name="Kubota E."/>
            <person name="Ohtake R."/>
            <person name="Suzuki T."/>
            <person name="Kanesaki Y."/>
        </authorList>
    </citation>
    <scope>NUCLEOTIDE SEQUENCE [LARGE SCALE GENOMIC DNA]</scope>
    <source>
        <strain evidence="3">Heshi-A3</strain>
    </source>
</reference>
<dbReference type="EMBL" id="BCNV01000006">
    <property type="protein sequence ID" value="GAS84947.1"/>
    <property type="molecule type" value="Genomic_DNA"/>
</dbReference>
<dbReference type="PANTHER" id="PTHR37305:SF1">
    <property type="entry name" value="MEMBRANE PROTEIN"/>
    <property type="match status" value="1"/>
</dbReference>
<evidence type="ECO:0000313" key="2">
    <source>
        <dbReference type="EMBL" id="GAS84947.1"/>
    </source>
</evidence>
<name>A0A117I394_PAEAM</name>
<evidence type="ECO:0000313" key="3">
    <source>
        <dbReference type="Proteomes" id="UP000069697"/>
    </source>
</evidence>
<accession>A0A117I394</accession>
<gene>
    <name evidence="2" type="ORF">PAHA3_5068</name>
</gene>
<comment type="caution">
    <text evidence="2">The sequence shown here is derived from an EMBL/GenBank/DDBJ whole genome shotgun (WGS) entry which is preliminary data.</text>
</comment>
<feature type="transmembrane region" description="Helical" evidence="1">
    <location>
        <begin position="230"/>
        <end position="253"/>
    </location>
</feature>
<reference evidence="2 3" key="1">
    <citation type="journal article" date="2016" name="Genome Announc.">
        <title>Draft Genome Sequence of Paenibacillus amylolyticus Heshi-A3, Isolated from Fermented Rice Bran in a Japanese Fermented Seafood Dish.</title>
        <authorList>
            <person name="Akuzawa S."/>
            <person name="Nagaoka J."/>
            <person name="Kanekatsu M."/>
            <person name="Kubota E."/>
            <person name="Ohtake R."/>
            <person name="Suzuki T."/>
            <person name="Kanesaki Y."/>
        </authorList>
    </citation>
    <scope>NUCLEOTIDE SEQUENCE [LARGE SCALE GENOMIC DNA]</scope>
    <source>
        <strain evidence="2 3">Heshi-A3</strain>
    </source>
</reference>
<keyword evidence="1" id="KW-0812">Transmembrane</keyword>
<protein>
    <submittedName>
        <fullName evidence="2">Uncharacterized protein</fullName>
    </submittedName>
</protein>
<feature type="transmembrane region" description="Helical" evidence="1">
    <location>
        <begin position="21"/>
        <end position="46"/>
    </location>
</feature>
<evidence type="ECO:0000256" key="1">
    <source>
        <dbReference type="SAM" id="Phobius"/>
    </source>
</evidence>